<accession>A0A377W1E7</accession>
<dbReference type="SUPFAM" id="SSF51726">
    <property type="entry name" value="UROD/MetE-like"/>
    <property type="match status" value="1"/>
</dbReference>
<dbReference type="PANTHER" id="PTHR43844:SF1">
    <property type="entry name" value="METHIONINE SYNTHASE"/>
    <property type="match status" value="1"/>
</dbReference>
<protein>
    <submittedName>
        <fullName evidence="2">Methionine synthase II</fullName>
    </submittedName>
</protein>
<dbReference type="GO" id="GO:0009086">
    <property type="term" value="P:methionine biosynthetic process"/>
    <property type="evidence" value="ECO:0007669"/>
    <property type="project" value="InterPro"/>
</dbReference>
<organism evidence="2 3">
    <name type="scientific">Klebsiella pneumoniae</name>
    <dbReference type="NCBI Taxonomy" id="573"/>
    <lineage>
        <taxon>Bacteria</taxon>
        <taxon>Pseudomonadati</taxon>
        <taxon>Pseudomonadota</taxon>
        <taxon>Gammaproteobacteria</taxon>
        <taxon>Enterobacterales</taxon>
        <taxon>Enterobacteriaceae</taxon>
        <taxon>Klebsiella/Raoultella group</taxon>
        <taxon>Klebsiella</taxon>
        <taxon>Klebsiella pneumoniae complex</taxon>
    </lineage>
</organism>
<sequence length="123" mass="14065">MQRQQAPFRADIVGSFLRPDSIKQARQQLAEGIIDAAQLREIENNAIRHLVQQQCDCGLHVVTDGEFRRAWWHFDFFDGLQGVERYDAEQGSSSTACRPKRTAFASPASWRLATTRCWRISAI</sequence>
<gene>
    <name evidence="2" type="ORF">NCTC9637_03693</name>
</gene>
<dbReference type="Proteomes" id="UP000255099">
    <property type="component" value="Unassembled WGS sequence"/>
</dbReference>
<dbReference type="AlphaFoldDB" id="A0A377W1E7"/>
<proteinExistence type="predicted"/>
<dbReference type="GO" id="GO:0003871">
    <property type="term" value="F:5-methyltetrahydropteroyltriglutamate-homocysteine S-methyltransferase activity"/>
    <property type="evidence" value="ECO:0007669"/>
    <property type="project" value="InterPro"/>
</dbReference>
<feature type="domain" description="Cobalamin-independent methionine synthase MetE C-terminal/archaeal" evidence="1">
    <location>
        <begin position="12"/>
        <end position="70"/>
    </location>
</feature>
<evidence type="ECO:0000313" key="2">
    <source>
        <dbReference type="EMBL" id="STT48746.1"/>
    </source>
</evidence>
<name>A0A377W1E7_KLEPN</name>
<evidence type="ECO:0000259" key="1">
    <source>
        <dbReference type="Pfam" id="PF01717"/>
    </source>
</evidence>
<evidence type="ECO:0000313" key="3">
    <source>
        <dbReference type="Proteomes" id="UP000255099"/>
    </source>
</evidence>
<reference evidence="2 3" key="1">
    <citation type="submission" date="2018-06" db="EMBL/GenBank/DDBJ databases">
        <authorList>
            <consortium name="Pathogen Informatics"/>
            <person name="Doyle S."/>
        </authorList>
    </citation>
    <scope>NUCLEOTIDE SEQUENCE [LARGE SCALE GENOMIC DNA]</scope>
    <source>
        <strain evidence="2 3">NCTC9637</strain>
    </source>
</reference>
<dbReference type="GO" id="GO:0008270">
    <property type="term" value="F:zinc ion binding"/>
    <property type="evidence" value="ECO:0007669"/>
    <property type="project" value="InterPro"/>
</dbReference>
<dbReference type="Gene3D" id="3.20.20.210">
    <property type="match status" value="1"/>
</dbReference>
<dbReference type="Pfam" id="PF01717">
    <property type="entry name" value="Meth_synt_2"/>
    <property type="match status" value="1"/>
</dbReference>
<dbReference type="InterPro" id="IPR038071">
    <property type="entry name" value="UROD/MetE-like_sf"/>
</dbReference>
<dbReference type="InterPro" id="IPR002629">
    <property type="entry name" value="Met_Synth_C/arc"/>
</dbReference>
<dbReference type="PANTHER" id="PTHR43844">
    <property type="entry name" value="METHIONINE SYNTHASE"/>
    <property type="match status" value="1"/>
</dbReference>
<dbReference type="EMBL" id="UGLB01000003">
    <property type="protein sequence ID" value="STT48746.1"/>
    <property type="molecule type" value="Genomic_DNA"/>
</dbReference>